<keyword evidence="1" id="KW-1133">Transmembrane helix</keyword>
<accession>A0A540R7S8</accession>
<keyword evidence="3" id="KW-1185">Reference proteome</keyword>
<proteinExistence type="predicted"/>
<feature type="transmembrane region" description="Helical" evidence="1">
    <location>
        <begin position="89"/>
        <end position="107"/>
    </location>
</feature>
<feature type="transmembrane region" description="Helical" evidence="1">
    <location>
        <begin position="197"/>
        <end position="217"/>
    </location>
</feature>
<keyword evidence="1" id="KW-0812">Transmembrane</keyword>
<feature type="transmembrane region" description="Helical" evidence="1">
    <location>
        <begin position="327"/>
        <end position="347"/>
    </location>
</feature>
<dbReference type="EMBL" id="VHIR01000006">
    <property type="protein sequence ID" value="TQE43796.1"/>
    <property type="molecule type" value="Genomic_DNA"/>
</dbReference>
<organism evidence="2 3">
    <name type="scientific">Corynebacterium phoceense</name>
    <dbReference type="NCBI Taxonomy" id="1686286"/>
    <lineage>
        <taxon>Bacteria</taxon>
        <taxon>Bacillati</taxon>
        <taxon>Actinomycetota</taxon>
        <taxon>Actinomycetes</taxon>
        <taxon>Mycobacteriales</taxon>
        <taxon>Corynebacteriaceae</taxon>
        <taxon>Corynebacterium</taxon>
    </lineage>
</organism>
<name>A0A540R7S8_9CORY</name>
<comment type="caution">
    <text evidence="2">The sequence shown here is derived from an EMBL/GenBank/DDBJ whole genome shotgun (WGS) entry which is preliminary data.</text>
</comment>
<reference evidence="2 3" key="1">
    <citation type="submission" date="2019-06" db="EMBL/GenBank/DDBJ databases">
        <title>Draft genome of C. phoceense Strain 272.</title>
        <authorList>
            <person name="Pacheco L.G.C."/>
            <person name="Barberis C.M."/>
            <person name="Almuzara M.N."/>
            <person name="Traglia G.M."/>
            <person name="Santos C.S."/>
            <person name="Rocha D.J.P.G."/>
            <person name="Aguiar E.R.G.R."/>
            <person name="Vay C.A."/>
        </authorList>
    </citation>
    <scope>NUCLEOTIDE SEQUENCE [LARGE SCALE GENOMIC DNA]</scope>
    <source>
        <strain evidence="2 3">272</strain>
    </source>
</reference>
<evidence type="ECO:0000313" key="3">
    <source>
        <dbReference type="Proteomes" id="UP000318080"/>
    </source>
</evidence>
<evidence type="ECO:0000256" key="1">
    <source>
        <dbReference type="SAM" id="Phobius"/>
    </source>
</evidence>
<sequence length="365" mass="37760">MAFLAVAGASLLVGLAAGASLLGFTWGPAGAAASIARDHGPLMVFGFVGGAIGLERAVAVRTSWAWAGPAFHVLGVVTLLAGLPRAVPAAAFAASFLVLGAIYTEIYRHRQPMLAVLVQAVGVLGGVSAAVQWATTGGFAAAMPLAVLYAVATILGERMELARLTMSGARAGGSLAALVLALAAAAVVFLANPAIGYRVMGLTLVACAARAAQLDVAKNLVRSTGLPRYTAIAMLAGYGWLALGGVFWLAFGPDVTGFAYDASIHAVFLGFVISMIFAHAPTILTSVIRRKLPYHPALYVPLIVLHLGLALRIYADLRQYTGAYQSGGLATILAVLVFLVTGIILTWKEARHGDRTRPQRTATTA</sequence>
<dbReference type="AlphaFoldDB" id="A0A540R7S8"/>
<feature type="transmembrane region" description="Helical" evidence="1">
    <location>
        <begin position="114"/>
        <end position="133"/>
    </location>
</feature>
<feature type="transmembrane region" description="Helical" evidence="1">
    <location>
        <begin position="65"/>
        <end position="83"/>
    </location>
</feature>
<feature type="transmembrane region" description="Helical" evidence="1">
    <location>
        <begin position="229"/>
        <end position="251"/>
    </location>
</feature>
<dbReference type="Proteomes" id="UP000318080">
    <property type="component" value="Unassembled WGS sequence"/>
</dbReference>
<dbReference type="STRING" id="1686286.GCA_900092335_01485"/>
<keyword evidence="1" id="KW-0472">Membrane</keyword>
<evidence type="ECO:0008006" key="4">
    <source>
        <dbReference type="Google" id="ProtNLM"/>
    </source>
</evidence>
<feature type="transmembrane region" description="Helical" evidence="1">
    <location>
        <begin position="263"/>
        <end position="284"/>
    </location>
</feature>
<feature type="transmembrane region" description="Helical" evidence="1">
    <location>
        <begin position="139"/>
        <end position="156"/>
    </location>
</feature>
<feature type="transmembrane region" description="Helical" evidence="1">
    <location>
        <begin position="168"/>
        <end position="191"/>
    </location>
</feature>
<protein>
    <recommendedName>
        <fullName evidence="4">NnrS family protein</fullName>
    </recommendedName>
</protein>
<gene>
    <name evidence="2" type="ORF">EJK80_05590</name>
</gene>
<evidence type="ECO:0000313" key="2">
    <source>
        <dbReference type="EMBL" id="TQE43796.1"/>
    </source>
</evidence>
<feature type="transmembrane region" description="Helical" evidence="1">
    <location>
        <begin position="41"/>
        <end position="58"/>
    </location>
</feature>
<feature type="transmembrane region" description="Helical" evidence="1">
    <location>
        <begin position="296"/>
        <end position="315"/>
    </location>
</feature>